<organism evidence="1 2">
    <name type="scientific">Saccharibacillus endophyticus</name>
    <dbReference type="NCBI Taxonomy" id="2060666"/>
    <lineage>
        <taxon>Bacteria</taxon>
        <taxon>Bacillati</taxon>
        <taxon>Bacillota</taxon>
        <taxon>Bacilli</taxon>
        <taxon>Bacillales</taxon>
        <taxon>Paenibacillaceae</taxon>
        <taxon>Saccharibacillus</taxon>
    </lineage>
</organism>
<gene>
    <name evidence="1" type="ORF">GCM10007362_06360</name>
</gene>
<dbReference type="Proteomes" id="UP000605427">
    <property type="component" value="Unassembled WGS sequence"/>
</dbReference>
<dbReference type="RefSeq" id="WP_172238955.1">
    <property type="nucleotide sequence ID" value="NZ_BMDD01000001.1"/>
</dbReference>
<evidence type="ECO:0000313" key="1">
    <source>
        <dbReference type="EMBL" id="GGH70338.1"/>
    </source>
</evidence>
<protein>
    <submittedName>
        <fullName evidence="1">Uncharacterized protein</fullName>
    </submittedName>
</protein>
<keyword evidence="2" id="KW-1185">Reference proteome</keyword>
<proteinExistence type="predicted"/>
<evidence type="ECO:0000313" key="2">
    <source>
        <dbReference type="Proteomes" id="UP000605427"/>
    </source>
</evidence>
<sequence>MDKKAKKILTTTFWSAQGWKKTPMSYSGDDFEYAKAQHMMFDPLTITHDELIRRIRNLHQELTAERVGAAFLHSLSGRRVELRSALSSFALTANVPNHTYSESPVIEHRRTSACPECDQAWLQSEKSYVDHDLNVLNFERVKWGGVRHNWLTYCWMDLHLLTREEVGDVTREDVDILLNLLKGIDDCQPEDHARKLEKRWKDLLPSNKAERDQIMEIWAYAGILAEQDTPRKGRRGDTDFSAVDGWQGDDGYSRETIEKYFGKWL</sequence>
<comment type="caution">
    <text evidence="1">The sequence shown here is derived from an EMBL/GenBank/DDBJ whole genome shotgun (WGS) entry which is preliminary data.</text>
</comment>
<accession>A0ABQ1ZP48</accession>
<dbReference type="EMBL" id="BMDD01000001">
    <property type="protein sequence ID" value="GGH70338.1"/>
    <property type="molecule type" value="Genomic_DNA"/>
</dbReference>
<reference evidence="2" key="1">
    <citation type="journal article" date="2019" name="Int. J. Syst. Evol. Microbiol.">
        <title>The Global Catalogue of Microorganisms (GCM) 10K type strain sequencing project: providing services to taxonomists for standard genome sequencing and annotation.</title>
        <authorList>
            <consortium name="The Broad Institute Genomics Platform"/>
            <consortium name="The Broad Institute Genome Sequencing Center for Infectious Disease"/>
            <person name="Wu L."/>
            <person name="Ma J."/>
        </authorList>
    </citation>
    <scope>NUCLEOTIDE SEQUENCE [LARGE SCALE GENOMIC DNA]</scope>
    <source>
        <strain evidence="2">CCM 8702</strain>
    </source>
</reference>
<name>A0ABQ1ZP48_9BACL</name>